<dbReference type="Proteomes" id="UP000250235">
    <property type="component" value="Unassembled WGS sequence"/>
</dbReference>
<dbReference type="EMBL" id="KV017514">
    <property type="protein sequence ID" value="KZV18131.1"/>
    <property type="molecule type" value="Genomic_DNA"/>
</dbReference>
<reference evidence="2 3" key="1">
    <citation type="journal article" date="2015" name="Proc. Natl. Acad. Sci. U.S.A.">
        <title>The resurrection genome of Boea hygrometrica: A blueprint for survival of dehydration.</title>
        <authorList>
            <person name="Xiao L."/>
            <person name="Yang G."/>
            <person name="Zhang L."/>
            <person name="Yang X."/>
            <person name="Zhao S."/>
            <person name="Ji Z."/>
            <person name="Zhou Q."/>
            <person name="Hu M."/>
            <person name="Wang Y."/>
            <person name="Chen M."/>
            <person name="Xu Y."/>
            <person name="Jin H."/>
            <person name="Xiao X."/>
            <person name="Hu G."/>
            <person name="Bao F."/>
            <person name="Hu Y."/>
            <person name="Wan P."/>
            <person name="Li L."/>
            <person name="Deng X."/>
            <person name="Kuang T."/>
            <person name="Xiang C."/>
            <person name="Zhu J.K."/>
            <person name="Oliver M.J."/>
            <person name="He Y."/>
        </authorList>
    </citation>
    <scope>NUCLEOTIDE SEQUENCE [LARGE SCALE GENOMIC DNA]</scope>
    <source>
        <strain evidence="3">cv. XS01</strain>
    </source>
</reference>
<organism evidence="2 3">
    <name type="scientific">Dorcoceras hygrometricum</name>
    <dbReference type="NCBI Taxonomy" id="472368"/>
    <lineage>
        <taxon>Eukaryota</taxon>
        <taxon>Viridiplantae</taxon>
        <taxon>Streptophyta</taxon>
        <taxon>Embryophyta</taxon>
        <taxon>Tracheophyta</taxon>
        <taxon>Spermatophyta</taxon>
        <taxon>Magnoliopsida</taxon>
        <taxon>eudicotyledons</taxon>
        <taxon>Gunneridae</taxon>
        <taxon>Pentapetalae</taxon>
        <taxon>asterids</taxon>
        <taxon>lamiids</taxon>
        <taxon>Lamiales</taxon>
        <taxon>Gesneriaceae</taxon>
        <taxon>Didymocarpoideae</taxon>
        <taxon>Trichosporeae</taxon>
        <taxon>Loxocarpinae</taxon>
        <taxon>Dorcoceras</taxon>
    </lineage>
</organism>
<evidence type="ECO:0000313" key="2">
    <source>
        <dbReference type="EMBL" id="KZV18131.1"/>
    </source>
</evidence>
<keyword evidence="3" id="KW-1185">Reference proteome</keyword>
<feature type="region of interest" description="Disordered" evidence="1">
    <location>
        <begin position="1"/>
        <end position="45"/>
    </location>
</feature>
<evidence type="ECO:0000313" key="3">
    <source>
        <dbReference type="Proteomes" id="UP000250235"/>
    </source>
</evidence>
<evidence type="ECO:0000256" key="1">
    <source>
        <dbReference type="SAM" id="MobiDB-lite"/>
    </source>
</evidence>
<dbReference type="PANTHER" id="PTHR47512">
    <property type="entry name" value="EXPRESSED PROTEIN"/>
    <property type="match status" value="1"/>
</dbReference>
<dbReference type="OrthoDB" id="162989at2759"/>
<protein>
    <submittedName>
        <fullName evidence="2">Uncharacterized protein</fullName>
    </submittedName>
</protein>
<feature type="region of interest" description="Disordered" evidence="1">
    <location>
        <begin position="206"/>
        <end position="278"/>
    </location>
</feature>
<feature type="compositionally biased region" description="Basic and acidic residues" evidence="1">
    <location>
        <begin position="20"/>
        <end position="29"/>
    </location>
</feature>
<feature type="compositionally biased region" description="Acidic residues" evidence="1">
    <location>
        <begin position="239"/>
        <end position="259"/>
    </location>
</feature>
<sequence length="322" mass="35707">METPQSTRRITRSHTSTMSRKVEESEKCLTKSRNVSGQKQQQDRSVLTDITNDSPIVGVAMGNLDTPSSAMSKKRTNGRVRCGGTPGSGEALLRGQVKTLLQKVEEEAELSKIAIENMTFFNNLQGLVKSPCISLVAPTPANTPQVSNFSTNSNGFPSVISDGWKQEIMESDNIITRSLLLDFSEKLESSDSSNCSSTLTYQGQICPETESTMKKSSTDDGSDDSSIWSMQANASSTREDEEEEEEEACEQEQEGDNFEGDYHYKEGEEHDDFEDNNSDKLVDDICEGISKISFHGTAKFTGKHVRFVYNSDDEEYTQVMDD</sequence>
<feature type="compositionally biased region" description="Polar residues" evidence="1">
    <location>
        <begin position="31"/>
        <end position="45"/>
    </location>
</feature>
<accession>A0A2Z7A906</accession>
<feature type="region of interest" description="Disordered" evidence="1">
    <location>
        <begin position="58"/>
        <end position="87"/>
    </location>
</feature>
<dbReference type="PANTHER" id="PTHR47512:SF3">
    <property type="entry name" value="CHALCONE-FLAVONONE ISOMERASE FAMILY PROTEIN"/>
    <property type="match status" value="1"/>
</dbReference>
<feature type="compositionally biased region" description="Polar residues" evidence="1">
    <location>
        <begin position="227"/>
        <end position="236"/>
    </location>
</feature>
<gene>
    <name evidence="2" type="ORF">F511_30787</name>
</gene>
<proteinExistence type="predicted"/>
<name>A0A2Z7A906_9LAMI</name>
<dbReference type="AlphaFoldDB" id="A0A2Z7A906"/>